<name>A0A553CRD2_9FLAO</name>
<dbReference type="Gene3D" id="3.40.50.2000">
    <property type="entry name" value="Glycogen Phosphorylase B"/>
    <property type="match status" value="2"/>
</dbReference>
<dbReference type="EMBL" id="VJZR01000002">
    <property type="protein sequence ID" value="TRX23005.1"/>
    <property type="molecule type" value="Genomic_DNA"/>
</dbReference>
<evidence type="ECO:0000313" key="3">
    <source>
        <dbReference type="EMBL" id="TRX23005.1"/>
    </source>
</evidence>
<dbReference type="PANTHER" id="PTHR45947">
    <property type="entry name" value="SULFOQUINOVOSYL TRANSFERASE SQD2"/>
    <property type="match status" value="1"/>
</dbReference>
<dbReference type="InterPro" id="IPR001296">
    <property type="entry name" value="Glyco_trans_1"/>
</dbReference>
<dbReference type="OrthoDB" id="9790710at2"/>
<sequence length="359" mass="41029">MKVVHIVNSIDKSSGGPARSVPQTCVELAELDTTIELITQESSDMVKVADRASLTVRFYSIWKLFLYGSRLSPKDVDIIHLQHIWNPYIQVMAFWAYQKKIPYIITTRGMLEPWIMARNSWKKKIGMFLYQKKAIQRASYIHATALMEANHIKELGFNNPICIIPNGIDLSVIKEKKQNYGTKKMVFLSRIHSKKGIELLLAAWCNSQTKGWSLEIGGEGDPDYMKKLISSVKEYKNVHFVGAKYDKDKWDFLRSADVLVLPTYSENFGNVVAEALVIGVPVITTTGTPWEDLETYKCGWWIDLSVENLKNTLEKVFSTPPEILEVMGNQGRKLVAEKYDLKEVSKKIVDLYKKVLNEK</sequence>
<evidence type="ECO:0000259" key="1">
    <source>
        <dbReference type="Pfam" id="PF00534"/>
    </source>
</evidence>
<evidence type="ECO:0000259" key="2">
    <source>
        <dbReference type="Pfam" id="PF13439"/>
    </source>
</evidence>
<dbReference type="GO" id="GO:0016757">
    <property type="term" value="F:glycosyltransferase activity"/>
    <property type="evidence" value="ECO:0007669"/>
    <property type="project" value="InterPro"/>
</dbReference>
<keyword evidence="4" id="KW-1185">Reference proteome</keyword>
<dbReference type="InterPro" id="IPR028098">
    <property type="entry name" value="Glyco_trans_4-like_N"/>
</dbReference>
<dbReference type="AlphaFoldDB" id="A0A553CRD2"/>
<dbReference type="Pfam" id="PF00534">
    <property type="entry name" value="Glycos_transf_1"/>
    <property type="match status" value="1"/>
</dbReference>
<evidence type="ECO:0000313" key="4">
    <source>
        <dbReference type="Proteomes" id="UP000318585"/>
    </source>
</evidence>
<dbReference type="Proteomes" id="UP000318585">
    <property type="component" value="Unassembled WGS sequence"/>
</dbReference>
<protein>
    <submittedName>
        <fullName evidence="3">Glycosyltransferase</fullName>
    </submittedName>
</protein>
<organism evidence="3 4">
    <name type="scientific">Flavobacterium franklandianum</name>
    <dbReference type="NCBI Taxonomy" id="2594430"/>
    <lineage>
        <taxon>Bacteria</taxon>
        <taxon>Pseudomonadati</taxon>
        <taxon>Bacteroidota</taxon>
        <taxon>Flavobacteriia</taxon>
        <taxon>Flavobacteriales</taxon>
        <taxon>Flavobacteriaceae</taxon>
        <taxon>Flavobacterium</taxon>
    </lineage>
</organism>
<feature type="domain" description="Glycosyltransferase subfamily 4-like N-terminal" evidence="2">
    <location>
        <begin position="15"/>
        <end position="171"/>
    </location>
</feature>
<dbReference type="PANTHER" id="PTHR45947:SF3">
    <property type="entry name" value="SULFOQUINOVOSYL TRANSFERASE SQD2"/>
    <property type="match status" value="1"/>
</dbReference>
<reference evidence="3 4" key="1">
    <citation type="submission" date="2019-07" db="EMBL/GenBank/DDBJ databases">
        <title>Novel species of Flavobacterium.</title>
        <authorList>
            <person name="Liu Q."/>
            <person name="Xin Y.-H."/>
        </authorList>
    </citation>
    <scope>NUCLEOTIDE SEQUENCE [LARGE SCALE GENOMIC DNA]</scope>
    <source>
        <strain evidence="3 4">LB3P56</strain>
    </source>
</reference>
<dbReference type="InterPro" id="IPR050194">
    <property type="entry name" value="Glycosyltransferase_grp1"/>
</dbReference>
<keyword evidence="3" id="KW-0808">Transferase</keyword>
<gene>
    <name evidence="3" type="ORF">FNW17_04340</name>
</gene>
<feature type="domain" description="Glycosyl transferase family 1" evidence="1">
    <location>
        <begin position="176"/>
        <end position="333"/>
    </location>
</feature>
<accession>A0A553CRD2</accession>
<dbReference type="SUPFAM" id="SSF53756">
    <property type="entry name" value="UDP-Glycosyltransferase/glycogen phosphorylase"/>
    <property type="match status" value="1"/>
</dbReference>
<dbReference type="Pfam" id="PF13439">
    <property type="entry name" value="Glyco_transf_4"/>
    <property type="match status" value="1"/>
</dbReference>
<dbReference type="RefSeq" id="WP_144070963.1">
    <property type="nucleotide sequence ID" value="NZ_VJZR01000002.1"/>
</dbReference>
<comment type="caution">
    <text evidence="3">The sequence shown here is derived from an EMBL/GenBank/DDBJ whole genome shotgun (WGS) entry which is preliminary data.</text>
</comment>
<proteinExistence type="predicted"/>